<organism evidence="2 3">
    <name type="scientific">Azospirillum thiophilum</name>
    <dbReference type="NCBI Taxonomy" id="528244"/>
    <lineage>
        <taxon>Bacteria</taxon>
        <taxon>Pseudomonadati</taxon>
        <taxon>Pseudomonadota</taxon>
        <taxon>Alphaproteobacteria</taxon>
        <taxon>Rhodospirillales</taxon>
        <taxon>Azospirillaceae</taxon>
        <taxon>Azospirillum</taxon>
    </lineage>
</organism>
<dbReference type="InterPro" id="IPR016181">
    <property type="entry name" value="Acyl_CoA_acyltransferase"/>
</dbReference>
<feature type="domain" description="BioF2-like acetyltransferase" evidence="1">
    <location>
        <begin position="95"/>
        <end position="232"/>
    </location>
</feature>
<dbReference type="Pfam" id="PF13480">
    <property type="entry name" value="Acetyltransf_6"/>
    <property type="match status" value="1"/>
</dbReference>
<evidence type="ECO:0000313" key="2">
    <source>
        <dbReference type="EMBL" id="ALG73686.1"/>
    </source>
</evidence>
<dbReference type="Gene3D" id="3.40.630.30">
    <property type="match status" value="1"/>
</dbReference>
<dbReference type="InterPro" id="IPR038740">
    <property type="entry name" value="BioF2-like_GNAT_dom"/>
</dbReference>
<evidence type="ECO:0000259" key="1">
    <source>
        <dbReference type="Pfam" id="PF13480"/>
    </source>
</evidence>
<dbReference type="SUPFAM" id="SSF55729">
    <property type="entry name" value="Acyl-CoA N-acyltransferases (Nat)"/>
    <property type="match status" value="1"/>
</dbReference>
<protein>
    <recommendedName>
        <fullName evidence="1">BioF2-like acetyltransferase domain-containing protein</fullName>
    </recommendedName>
</protein>
<name>A0AAC8W2F8_9PROT</name>
<dbReference type="KEGG" id="ati:AL072_22255"/>
<accession>A0AAC8W2F8</accession>
<reference evidence="3" key="1">
    <citation type="submission" date="2015-12" db="EMBL/GenBank/DDBJ databases">
        <title>Complete Genome Sequence of Azospirillum thiophilum BV-S.</title>
        <authorList>
            <person name="Fomenkov A."/>
            <person name="Vincze T."/>
            <person name="Grabovich M."/>
            <person name="Dubinina G."/>
            <person name="Orlova M."/>
            <person name="Belousova E."/>
            <person name="Roberts R.J."/>
        </authorList>
    </citation>
    <scope>NUCLEOTIDE SEQUENCE [LARGE SCALE GENOMIC DNA]</scope>
    <source>
        <strain evidence="3">BV-S</strain>
    </source>
</reference>
<dbReference type="RefSeq" id="WP_045584364.1">
    <property type="nucleotide sequence ID" value="NZ_CP012403.1"/>
</dbReference>
<dbReference type="AlphaFoldDB" id="A0AAC8W2F8"/>
<evidence type="ECO:0000313" key="3">
    <source>
        <dbReference type="Proteomes" id="UP000069935"/>
    </source>
</evidence>
<reference evidence="2 3" key="2">
    <citation type="journal article" date="2016" name="Genome Announc.">
        <title>Complete Genome Sequence of a Strain of Azospirillum thiophilum Isolated from a Sulfide Spring.</title>
        <authorList>
            <person name="Fomenkov A."/>
            <person name="Vincze T."/>
            <person name="Grabovich M."/>
            <person name="Anton B.P."/>
            <person name="Dubinina G."/>
            <person name="Orlova M."/>
            <person name="Belousova E."/>
            <person name="Roberts R.J."/>
        </authorList>
    </citation>
    <scope>NUCLEOTIDE SEQUENCE [LARGE SCALE GENOMIC DNA]</scope>
    <source>
        <strain evidence="2 3">BV-S</strain>
    </source>
</reference>
<dbReference type="EMBL" id="CP012403">
    <property type="protein sequence ID" value="ALG73686.1"/>
    <property type="molecule type" value="Genomic_DNA"/>
</dbReference>
<proteinExistence type="predicted"/>
<sequence length="264" mass="29173">MGWRVGAVHHTDYLDFPDLEAFDERGLRRLLDAARDAGCAFVLFSHVPRSGNLGRLLRDAARRDEGFRTLACQPTLGVDAAMGSSAWWASRGKESRRRLDRYRRKALEAGGIFAIEPATEETLETLLDLQNQRSGQAGLDSFATMPDFAALIRSLAGAGIARVATLRLNGECAGALLLLVDGDAIGIYAQAFAPHWHHLSPGTGLFVFVIEDAFRRGLRYVDFLRGDEPYKRHMATTTMVMDKHLWLAPDAAPETPAFFESLVE</sequence>
<dbReference type="Proteomes" id="UP000069935">
    <property type="component" value="Chromosome 3"/>
</dbReference>
<gene>
    <name evidence="2" type="ORF">AL072_22255</name>
</gene>
<keyword evidence="3" id="KW-1185">Reference proteome</keyword>